<reference evidence="2 3" key="1">
    <citation type="submission" date="2017-10" db="EMBL/GenBank/DDBJ databases">
        <authorList>
            <person name="Banno H."/>
            <person name="Chua N.-H."/>
        </authorList>
    </citation>
    <scope>NUCLEOTIDE SEQUENCE [LARGE SCALE GENOMIC DNA]</scope>
    <source>
        <strain evidence="2">Vibrio tapetis CECT4600</strain>
    </source>
</reference>
<dbReference type="AlphaFoldDB" id="A0A2N8ZC75"/>
<accession>A0A2N8ZC75</accession>
<protein>
    <submittedName>
        <fullName evidence="2">Uncharacterized protein</fullName>
    </submittedName>
</protein>
<sequence>MSLPLIVFIMFPIVILIAAPGVMRLMSGG</sequence>
<keyword evidence="1" id="KW-0812">Transmembrane</keyword>
<evidence type="ECO:0000256" key="1">
    <source>
        <dbReference type="SAM" id="Phobius"/>
    </source>
</evidence>
<dbReference type="Proteomes" id="UP000235828">
    <property type="component" value="Chromosome A"/>
</dbReference>
<dbReference type="KEGG" id="vta:A1528"/>
<evidence type="ECO:0000313" key="2">
    <source>
        <dbReference type="EMBL" id="SON49507.1"/>
    </source>
</evidence>
<feature type="transmembrane region" description="Helical" evidence="1">
    <location>
        <begin position="6"/>
        <end position="26"/>
    </location>
</feature>
<proteinExistence type="predicted"/>
<keyword evidence="1" id="KW-1133">Transmembrane helix</keyword>
<organism evidence="2 3">
    <name type="scientific">Vibrio tapetis subsp. tapetis</name>
    <dbReference type="NCBI Taxonomy" id="1671868"/>
    <lineage>
        <taxon>Bacteria</taxon>
        <taxon>Pseudomonadati</taxon>
        <taxon>Pseudomonadota</taxon>
        <taxon>Gammaproteobacteria</taxon>
        <taxon>Vibrionales</taxon>
        <taxon>Vibrionaceae</taxon>
        <taxon>Vibrio</taxon>
    </lineage>
</organism>
<keyword evidence="3" id="KW-1185">Reference proteome</keyword>
<name>A0A2N8ZC75_9VIBR</name>
<evidence type="ECO:0000313" key="3">
    <source>
        <dbReference type="Proteomes" id="UP000235828"/>
    </source>
</evidence>
<keyword evidence="1" id="KW-0472">Membrane</keyword>
<gene>
    <name evidence="2" type="ORF">VTAP4600_A1528</name>
</gene>
<dbReference type="EMBL" id="LT960611">
    <property type="protein sequence ID" value="SON49507.1"/>
    <property type="molecule type" value="Genomic_DNA"/>
</dbReference>